<dbReference type="AlphaFoldDB" id="A0A9Q1GI04"/>
<comment type="caution">
    <text evidence="1">The sequence shown here is derived from an EMBL/GenBank/DDBJ whole genome shotgun (WGS) entry which is preliminary data.</text>
</comment>
<dbReference type="OrthoDB" id="1748995at2759"/>
<evidence type="ECO:0000313" key="1">
    <source>
        <dbReference type="EMBL" id="KAJ8420343.1"/>
    </source>
</evidence>
<dbReference type="PANTHER" id="PTHR33116">
    <property type="entry name" value="REVERSE TRANSCRIPTASE ZINC-BINDING DOMAIN-CONTAINING PROTEIN-RELATED-RELATED"/>
    <property type="match status" value="1"/>
</dbReference>
<accession>A0A9Q1GI04</accession>
<keyword evidence="2" id="KW-1185">Reference proteome</keyword>
<sequence>MEGTEIHAAEIRPLNDCINTCEVQELRSIGPYYTPTNKTVWTRIDRAFINALWYDLFDFSQVIYMANSLSDHIALVIDSPKCPKPPSTFHFCDMWIRDASFLPLVASHVPEANLQNEPFLCLYWYLHNTRKGLQLLNKNHYADLRSQLRKARTDLENVQSLFLADPMNKQLAQMEATQRSHYTLILSSVIDILRQQCKADWLAYGDECTRYFFAKAKQRKTVSYFFELQDDQGNFQQGFPAVASILQHYYKSQLGEQLPHSGKIDPHVISMGNVLSIEQQFGLCAPFSDNDIKNAIFSIPNTKSPGPNGFSSGFFKSTWHITGGLVINAVRHFLTTSKMPSFLGETKLILLPKANQTKSQMAFGGCSPSLQQQCLSLIGFQKGSLPLKYLGIPITASRLTKLECMALVEKITGKIRLWATKSISFASRARLLNSVVFGMFSYWASIFILPQEVIDLLNKICRNYLWGGTAEYHKSPYISWSQTCTPKKYGGISLKNLGAWNKACIAKTAIALKEDILWVMWVHGRYIKQQDWVGYQAPTDSCWYWKKLVATKDLFIEGITDRTSWQWQGNSKYTIKLGYHWLLGEKEYKQWSKSEAEWPSSWGKPLTRLVLYVEQRMKTLTICSLAAAGQLNSDRSSRHVTTGIDSMLQQLQKLDGPRRDKQITYAVITVAFYQIWRARNEKIFSSHHRTVQDVFKHLKD</sequence>
<proteinExistence type="predicted"/>
<protein>
    <submittedName>
        <fullName evidence="1">Uncharacterized protein</fullName>
    </submittedName>
</protein>
<dbReference type="Proteomes" id="UP001153076">
    <property type="component" value="Unassembled WGS sequence"/>
</dbReference>
<name>A0A9Q1GI04_9CARY</name>
<reference evidence="1" key="1">
    <citation type="submission" date="2022-04" db="EMBL/GenBank/DDBJ databases">
        <title>Carnegiea gigantea Genome sequencing and assembly v2.</title>
        <authorList>
            <person name="Copetti D."/>
            <person name="Sanderson M.J."/>
            <person name="Burquez A."/>
            <person name="Wojciechowski M.F."/>
        </authorList>
    </citation>
    <scope>NUCLEOTIDE SEQUENCE</scope>
    <source>
        <strain evidence="1">SGP5-SGP5p</strain>
        <tissue evidence="1">Aerial part</tissue>
    </source>
</reference>
<dbReference type="EMBL" id="JAKOGI010003541">
    <property type="protein sequence ID" value="KAJ8420343.1"/>
    <property type="molecule type" value="Genomic_DNA"/>
</dbReference>
<dbReference type="PANTHER" id="PTHR33116:SF66">
    <property type="entry name" value="REVERSE TRANSCRIPTASE ZINC-BINDING DOMAIN-CONTAINING PROTEIN"/>
    <property type="match status" value="1"/>
</dbReference>
<evidence type="ECO:0000313" key="2">
    <source>
        <dbReference type="Proteomes" id="UP001153076"/>
    </source>
</evidence>
<gene>
    <name evidence="1" type="ORF">Cgig2_012108</name>
</gene>
<organism evidence="1 2">
    <name type="scientific">Carnegiea gigantea</name>
    <dbReference type="NCBI Taxonomy" id="171969"/>
    <lineage>
        <taxon>Eukaryota</taxon>
        <taxon>Viridiplantae</taxon>
        <taxon>Streptophyta</taxon>
        <taxon>Embryophyta</taxon>
        <taxon>Tracheophyta</taxon>
        <taxon>Spermatophyta</taxon>
        <taxon>Magnoliopsida</taxon>
        <taxon>eudicotyledons</taxon>
        <taxon>Gunneridae</taxon>
        <taxon>Pentapetalae</taxon>
        <taxon>Caryophyllales</taxon>
        <taxon>Cactineae</taxon>
        <taxon>Cactaceae</taxon>
        <taxon>Cactoideae</taxon>
        <taxon>Echinocereeae</taxon>
        <taxon>Carnegiea</taxon>
    </lineage>
</organism>